<evidence type="ECO:0000313" key="2">
    <source>
        <dbReference type="EnsemblPlants" id="OB03G47230.1"/>
    </source>
</evidence>
<evidence type="ECO:0000313" key="3">
    <source>
        <dbReference type="Proteomes" id="UP000006038"/>
    </source>
</evidence>
<proteinExistence type="predicted"/>
<dbReference type="HOGENOM" id="CLU_2254288_0_0_1"/>
<evidence type="ECO:0000256" key="1">
    <source>
        <dbReference type="SAM" id="MobiDB-lite"/>
    </source>
</evidence>
<sequence length="104" mass="11548">MIHSKHMKTLGSWNEGTSPPSLQNSSVTDPTNLTPTAARLLHIAENKLYFQHITIADLPIQPIYAKLRRNLTETSLKIAANRAVLLRQEDRFAIANTTSVSSPI</sequence>
<feature type="region of interest" description="Disordered" evidence="1">
    <location>
        <begin position="1"/>
        <end position="31"/>
    </location>
</feature>
<keyword evidence="3" id="KW-1185">Reference proteome</keyword>
<dbReference type="AlphaFoldDB" id="J3LUJ7"/>
<reference evidence="2" key="2">
    <citation type="submission" date="2013-04" db="UniProtKB">
        <authorList>
            <consortium name="EnsemblPlants"/>
        </authorList>
    </citation>
    <scope>IDENTIFICATION</scope>
</reference>
<reference evidence="2" key="1">
    <citation type="journal article" date="2013" name="Nat. Commun.">
        <title>Whole-genome sequencing of Oryza brachyantha reveals mechanisms underlying Oryza genome evolution.</title>
        <authorList>
            <person name="Chen J."/>
            <person name="Huang Q."/>
            <person name="Gao D."/>
            <person name="Wang J."/>
            <person name="Lang Y."/>
            <person name="Liu T."/>
            <person name="Li B."/>
            <person name="Bai Z."/>
            <person name="Luis Goicoechea J."/>
            <person name="Liang C."/>
            <person name="Chen C."/>
            <person name="Zhang W."/>
            <person name="Sun S."/>
            <person name="Liao Y."/>
            <person name="Zhang X."/>
            <person name="Yang L."/>
            <person name="Song C."/>
            <person name="Wang M."/>
            <person name="Shi J."/>
            <person name="Liu G."/>
            <person name="Liu J."/>
            <person name="Zhou H."/>
            <person name="Zhou W."/>
            <person name="Yu Q."/>
            <person name="An N."/>
            <person name="Chen Y."/>
            <person name="Cai Q."/>
            <person name="Wang B."/>
            <person name="Liu B."/>
            <person name="Min J."/>
            <person name="Huang Y."/>
            <person name="Wu H."/>
            <person name="Li Z."/>
            <person name="Zhang Y."/>
            <person name="Yin Y."/>
            <person name="Song W."/>
            <person name="Jiang J."/>
            <person name="Jackson S.A."/>
            <person name="Wing R.A."/>
            <person name="Wang J."/>
            <person name="Chen M."/>
        </authorList>
    </citation>
    <scope>NUCLEOTIDE SEQUENCE [LARGE SCALE GENOMIC DNA]</scope>
    <source>
        <strain evidence="2">cv. IRGC 101232</strain>
    </source>
</reference>
<dbReference type="Proteomes" id="UP000006038">
    <property type="component" value="Chromosome 3"/>
</dbReference>
<feature type="compositionally biased region" description="Polar residues" evidence="1">
    <location>
        <begin position="11"/>
        <end position="31"/>
    </location>
</feature>
<dbReference type="EnsemblPlants" id="OB03G47230.1">
    <property type="protein sequence ID" value="OB03G47230.1"/>
    <property type="gene ID" value="OB03G47230"/>
</dbReference>
<dbReference type="Gramene" id="OB03G47230.1">
    <property type="protein sequence ID" value="OB03G47230.1"/>
    <property type="gene ID" value="OB03G47230"/>
</dbReference>
<name>J3LUJ7_ORYBR</name>
<protein>
    <submittedName>
        <fullName evidence="2">Uncharacterized protein</fullName>
    </submittedName>
</protein>
<organism evidence="2">
    <name type="scientific">Oryza brachyantha</name>
    <name type="common">malo sina</name>
    <dbReference type="NCBI Taxonomy" id="4533"/>
    <lineage>
        <taxon>Eukaryota</taxon>
        <taxon>Viridiplantae</taxon>
        <taxon>Streptophyta</taxon>
        <taxon>Embryophyta</taxon>
        <taxon>Tracheophyta</taxon>
        <taxon>Spermatophyta</taxon>
        <taxon>Magnoliopsida</taxon>
        <taxon>Liliopsida</taxon>
        <taxon>Poales</taxon>
        <taxon>Poaceae</taxon>
        <taxon>BOP clade</taxon>
        <taxon>Oryzoideae</taxon>
        <taxon>Oryzeae</taxon>
        <taxon>Oryzinae</taxon>
        <taxon>Oryza</taxon>
    </lineage>
</organism>
<accession>J3LUJ7</accession>